<protein>
    <submittedName>
        <fullName evidence="2">Uncharacterized protein</fullName>
    </submittedName>
</protein>
<name>A0A074ZT07_OPIVI</name>
<feature type="region of interest" description="Disordered" evidence="1">
    <location>
        <begin position="1"/>
        <end position="27"/>
    </location>
</feature>
<dbReference type="RefSeq" id="XP_009167317.1">
    <property type="nucleotide sequence ID" value="XM_009169053.1"/>
</dbReference>
<evidence type="ECO:0000256" key="1">
    <source>
        <dbReference type="SAM" id="MobiDB-lite"/>
    </source>
</evidence>
<evidence type="ECO:0000313" key="3">
    <source>
        <dbReference type="Proteomes" id="UP000054324"/>
    </source>
</evidence>
<organism evidence="2 3">
    <name type="scientific">Opisthorchis viverrini</name>
    <name type="common">Southeast Asian liver fluke</name>
    <dbReference type="NCBI Taxonomy" id="6198"/>
    <lineage>
        <taxon>Eukaryota</taxon>
        <taxon>Metazoa</taxon>
        <taxon>Spiralia</taxon>
        <taxon>Lophotrochozoa</taxon>
        <taxon>Platyhelminthes</taxon>
        <taxon>Trematoda</taxon>
        <taxon>Digenea</taxon>
        <taxon>Opisthorchiida</taxon>
        <taxon>Opisthorchiata</taxon>
        <taxon>Opisthorchiidae</taxon>
        <taxon>Opisthorchis</taxon>
    </lineage>
</organism>
<proteinExistence type="predicted"/>
<dbReference type="Proteomes" id="UP000054324">
    <property type="component" value="Unassembled WGS sequence"/>
</dbReference>
<accession>A0A074ZT07</accession>
<dbReference type="GeneID" id="20318526"/>
<reference evidence="2 3" key="1">
    <citation type="submission" date="2013-11" db="EMBL/GenBank/DDBJ databases">
        <title>Opisthorchis viverrini - life in the bile duct.</title>
        <authorList>
            <person name="Young N.D."/>
            <person name="Nagarajan N."/>
            <person name="Lin S.J."/>
            <person name="Korhonen P.K."/>
            <person name="Jex A.R."/>
            <person name="Hall R.S."/>
            <person name="Safavi-Hemami H."/>
            <person name="Kaewkong W."/>
            <person name="Bertrand D."/>
            <person name="Gao S."/>
            <person name="Seet Q."/>
            <person name="Wongkham S."/>
            <person name="Teh B.T."/>
            <person name="Wongkham C."/>
            <person name="Intapan P.M."/>
            <person name="Maleewong W."/>
            <person name="Yang X."/>
            <person name="Hu M."/>
            <person name="Wang Z."/>
            <person name="Hofmann A."/>
            <person name="Sternberg P.W."/>
            <person name="Tan P."/>
            <person name="Wang J."/>
            <person name="Gasser R.B."/>
        </authorList>
    </citation>
    <scope>NUCLEOTIDE SEQUENCE [LARGE SCALE GENOMIC DNA]</scope>
</reference>
<keyword evidence="3" id="KW-1185">Reference proteome</keyword>
<sequence>MVTRPVSHFPDHEPSTPTLGYPPVPPQTSIAPKKFTPVLLNAESFQPLSGATIEDGNRVSRFRPPDLMTLRPFPPKRALGLKHLLSKPGIVTPLPKASRNCTRKTGFTQTWLISEPVCIGKRANQLPLEAYTQLLAFSPLTQHANRQILKKHPSSRIHPIACLLSPDATCEQANPEKASILSGSIASEICQPLECHHQVSIYSFSDPILLELTKTALLMACSTPNTICTVR</sequence>
<dbReference type="AlphaFoldDB" id="A0A074ZT07"/>
<dbReference type="EMBL" id="KL596688">
    <property type="protein sequence ID" value="KER28967.1"/>
    <property type="molecule type" value="Genomic_DNA"/>
</dbReference>
<evidence type="ECO:0000313" key="2">
    <source>
        <dbReference type="EMBL" id="KER28967.1"/>
    </source>
</evidence>
<dbReference type="CTD" id="20318526"/>
<dbReference type="KEGG" id="ovi:T265_04344"/>
<gene>
    <name evidence="2" type="ORF">T265_04344</name>
</gene>